<dbReference type="PANTHER" id="PTHR38444">
    <property type="entry name" value="ENTEROBACTIN BIOSYNTHESIS PROTEIN YBDZ"/>
    <property type="match status" value="1"/>
</dbReference>
<accession>A0A423DRJ7</accession>
<keyword evidence="3" id="KW-1185">Reference proteome</keyword>
<dbReference type="EMBL" id="MOAM01000017">
    <property type="protein sequence ID" value="ROL74161.1"/>
    <property type="molecule type" value="Genomic_DNA"/>
</dbReference>
<dbReference type="InterPro" id="IPR037407">
    <property type="entry name" value="MLP_fam"/>
</dbReference>
<dbReference type="InterPro" id="IPR038020">
    <property type="entry name" value="MbtH-like_sf"/>
</dbReference>
<dbReference type="GO" id="GO:0005829">
    <property type="term" value="C:cytosol"/>
    <property type="evidence" value="ECO:0007669"/>
    <property type="project" value="TreeGrafter"/>
</dbReference>
<dbReference type="PANTHER" id="PTHR38444:SF1">
    <property type="entry name" value="ENTEROBACTIN BIOSYNTHESIS PROTEIN YBDZ"/>
    <property type="match status" value="1"/>
</dbReference>
<dbReference type="InterPro" id="IPR005153">
    <property type="entry name" value="MbtH-like_dom"/>
</dbReference>
<reference evidence="2 3" key="1">
    <citation type="submission" date="2016-10" db="EMBL/GenBank/DDBJ databases">
        <title>Comparative genome analysis of multiple Pseudomonas spp. focuses on biocontrol and plant growth promoting traits.</title>
        <authorList>
            <person name="Tao X.-Y."/>
            <person name="Taylor C.G."/>
        </authorList>
    </citation>
    <scope>NUCLEOTIDE SEQUENCE [LARGE SCALE GENOMIC DNA]</scope>
    <source>
        <strain evidence="2 3">15D11</strain>
    </source>
</reference>
<dbReference type="RefSeq" id="WP_123566028.1">
    <property type="nucleotide sequence ID" value="NZ_MOAM01000017.1"/>
</dbReference>
<evidence type="ECO:0000313" key="2">
    <source>
        <dbReference type="EMBL" id="ROL74161.1"/>
    </source>
</evidence>
<gene>
    <name evidence="2" type="ORF">BHU25_12375</name>
</gene>
<proteinExistence type="predicted"/>
<organism evidence="2 3">
    <name type="scientific">Pseudomonas vranovensis</name>
    <dbReference type="NCBI Taxonomy" id="321661"/>
    <lineage>
        <taxon>Bacteria</taxon>
        <taxon>Pseudomonadati</taxon>
        <taxon>Pseudomonadota</taxon>
        <taxon>Gammaproteobacteria</taxon>
        <taxon>Pseudomonadales</taxon>
        <taxon>Pseudomonadaceae</taxon>
        <taxon>Pseudomonas</taxon>
    </lineage>
</organism>
<dbReference type="Gene3D" id="3.90.820.10">
    <property type="entry name" value="Structural Genomics, Unknown Function 30-nov-00 1gh9 Mol_id"/>
    <property type="match status" value="1"/>
</dbReference>
<sequence>MSSPFDNPQGQFQVLRNHLHQHSLWPAYLACPPGWQAVYGPQHKTLCLDYVEQHWRDLRPRR</sequence>
<dbReference type="Pfam" id="PF03621">
    <property type="entry name" value="MbtH"/>
    <property type="match status" value="1"/>
</dbReference>
<protein>
    <submittedName>
        <fullName evidence="2">MbtH family protein</fullName>
    </submittedName>
</protein>
<evidence type="ECO:0000259" key="1">
    <source>
        <dbReference type="SMART" id="SM00923"/>
    </source>
</evidence>
<dbReference type="GO" id="GO:0019290">
    <property type="term" value="P:siderophore biosynthetic process"/>
    <property type="evidence" value="ECO:0007669"/>
    <property type="project" value="TreeGrafter"/>
</dbReference>
<dbReference type="Proteomes" id="UP000285286">
    <property type="component" value="Unassembled WGS sequence"/>
</dbReference>
<dbReference type="SMART" id="SM00923">
    <property type="entry name" value="MbtH"/>
    <property type="match status" value="1"/>
</dbReference>
<dbReference type="AlphaFoldDB" id="A0A423DRJ7"/>
<name>A0A423DRJ7_9PSED</name>
<feature type="domain" description="MbtH-like" evidence="1">
    <location>
        <begin position="3"/>
        <end position="53"/>
    </location>
</feature>
<evidence type="ECO:0000313" key="3">
    <source>
        <dbReference type="Proteomes" id="UP000285286"/>
    </source>
</evidence>
<dbReference type="SUPFAM" id="SSF160582">
    <property type="entry name" value="MbtH-like"/>
    <property type="match status" value="1"/>
</dbReference>
<comment type="caution">
    <text evidence="2">The sequence shown here is derived from an EMBL/GenBank/DDBJ whole genome shotgun (WGS) entry which is preliminary data.</text>
</comment>